<accession>A0ABU6SLU1</accession>
<evidence type="ECO:0000259" key="1">
    <source>
        <dbReference type="Pfam" id="PF20167"/>
    </source>
</evidence>
<evidence type="ECO:0000313" key="3">
    <source>
        <dbReference type="Proteomes" id="UP001341840"/>
    </source>
</evidence>
<evidence type="ECO:0000313" key="2">
    <source>
        <dbReference type="EMBL" id="MED6137421.1"/>
    </source>
</evidence>
<keyword evidence="3" id="KW-1185">Reference proteome</keyword>
<dbReference type="EMBL" id="JASCZI010061054">
    <property type="protein sequence ID" value="MED6137421.1"/>
    <property type="molecule type" value="Genomic_DNA"/>
</dbReference>
<protein>
    <recommendedName>
        <fullName evidence="1">Putative plant transposon protein domain-containing protein</fullName>
    </recommendedName>
</protein>
<feature type="domain" description="Putative plant transposon protein" evidence="1">
    <location>
        <begin position="58"/>
        <end position="233"/>
    </location>
</feature>
<sequence>MASSSSTANMVDEHCFRALFNQNLFEEIVRRKKVTPEVSFDLENEEYLAIREHITLGGWRRLASLRTKISKLLIQEFYANAVQTDEEMEQAEQHLYKSYVRGVEVDFSPENIRRVLRFKEHTPEAETNYATRQRTDQRLDEVLTDLCIPGATWRLSSGQPAQPIQLRRAELTPLARGWHEFIIHSIIPTGNNKSYIDSFNHKGEDVRVEELIADNITVIAQGMQGKGKLAFENMQNTQAEYLEELKTVKARQDELWNNTNKFHHQIRKVQDMIAREIQEVKKFQVNQALMGFRTEAVEKA</sequence>
<proteinExistence type="predicted"/>
<dbReference type="Pfam" id="PF20167">
    <property type="entry name" value="Transposase_32"/>
    <property type="match status" value="1"/>
</dbReference>
<organism evidence="2 3">
    <name type="scientific">Stylosanthes scabra</name>
    <dbReference type="NCBI Taxonomy" id="79078"/>
    <lineage>
        <taxon>Eukaryota</taxon>
        <taxon>Viridiplantae</taxon>
        <taxon>Streptophyta</taxon>
        <taxon>Embryophyta</taxon>
        <taxon>Tracheophyta</taxon>
        <taxon>Spermatophyta</taxon>
        <taxon>Magnoliopsida</taxon>
        <taxon>eudicotyledons</taxon>
        <taxon>Gunneridae</taxon>
        <taxon>Pentapetalae</taxon>
        <taxon>rosids</taxon>
        <taxon>fabids</taxon>
        <taxon>Fabales</taxon>
        <taxon>Fabaceae</taxon>
        <taxon>Papilionoideae</taxon>
        <taxon>50 kb inversion clade</taxon>
        <taxon>dalbergioids sensu lato</taxon>
        <taxon>Dalbergieae</taxon>
        <taxon>Pterocarpus clade</taxon>
        <taxon>Stylosanthes</taxon>
    </lineage>
</organism>
<dbReference type="InterPro" id="IPR046796">
    <property type="entry name" value="Transposase_32_dom"/>
</dbReference>
<reference evidence="2 3" key="1">
    <citation type="journal article" date="2023" name="Plants (Basel)">
        <title>Bridging the Gap: Combining Genomics and Transcriptomics Approaches to Understand Stylosanthes scabra, an Orphan Legume from the Brazilian Caatinga.</title>
        <authorList>
            <person name="Ferreira-Neto J.R.C."/>
            <person name="da Silva M.D."/>
            <person name="Binneck E."/>
            <person name="de Melo N.F."/>
            <person name="da Silva R.H."/>
            <person name="de Melo A.L.T.M."/>
            <person name="Pandolfi V."/>
            <person name="Bustamante F.O."/>
            <person name="Brasileiro-Vidal A.C."/>
            <person name="Benko-Iseppon A.M."/>
        </authorList>
    </citation>
    <scope>NUCLEOTIDE SEQUENCE [LARGE SCALE GENOMIC DNA]</scope>
    <source>
        <tissue evidence="2">Leaves</tissue>
    </source>
</reference>
<comment type="caution">
    <text evidence="2">The sequence shown here is derived from an EMBL/GenBank/DDBJ whole genome shotgun (WGS) entry which is preliminary data.</text>
</comment>
<dbReference type="Proteomes" id="UP001341840">
    <property type="component" value="Unassembled WGS sequence"/>
</dbReference>
<gene>
    <name evidence="2" type="ORF">PIB30_064881</name>
</gene>
<name>A0ABU6SLU1_9FABA</name>